<dbReference type="GO" id="GO:0030007">
    <property type="term" value="P:intracellular potassium ion homeostasis"/>
    <property type="evidence" value="ECO:0007669"/>
    <property type="project" value="TreeGrafter"/>
</dbReference>
<feature type="transmembrane region" description="Helical" evidence="7">
    <location>
        <begin position="98"/>
        <end position="116"/>
    </location>
</feature>
<dbReference type="InterPro" id="IPR000402">
    <property type="entry name" value="Na/K_ATPase_sub_beta"/>
</dbReference>
<evidence type="ECO:0000256" key="1">
    <source>
        <dbReference type="ARBA" id="ARBA00004606"/>
    </source>
</evidence>
<evidence type="ECO:0000313" key="8">
    <source>
        <dbReference type="Proteomes" id="UP000095280"/>
    </source>
</evidence>
<keyword evidence="5 7" id="KW-1133">Transmembrane helix</keyword>
<dbReference type="GO" id="GO:0005890">
    <property type="term" value="C:sodium:potassium-exchanging ATPase complex"/>
    <property type="evidence" value="ECO:0007669"/>
    <property type="project" value="InterPro"/>
</dbReference>
<proteinExistence type="inferred from homology"/>
<dbReference type="AlphaFoldDB" id="A0A1I8FAM1"/>
<reference evidence="9" key="1">
    <citation type="submission" date="2016-11" db="UniProtKB">
        <authorList>
            <consortium name="WormBaseParasite"/>
        </authorList>
    </citation>
    <scope>IDENTIFICATION</scope>
</reference>
<evidence type="ECO:0000313" key="9">
    <source>
        <dbReference type="WBParaSite" id="maker-unitig_2647-snap-gene-0.3-mRNA-1"/>
    </source>
</evidence>
<name>A0A1I8FAM1_9PLAT</name>
<dbReference type="PANTHER" id="PTHR11523:SF28">
    <property type="entry name" value="NA_K-ATPASE BETA SUBUNIT ISOFORM 4-RELATED"/>
    <property type="match status" value="1"/>
</dbReference>
<dbReference type="GO" id="GO:0036376">
    <property type="term" value="P:sodium ion export across plasma membrane"/>
    <property type="evidence" value="ECO:0007669"/>
    <property type="project" value="TreeGrafter"/>
</dbReference>
<keyword evidence="4" id="KW-0735">Signal-anchor</keyword>
<comment type="similarity">
    <text evidence="2">Belongs to the X(+)/potassium ATPases subunit beta family.</text>
</comment>
<dbReference type="InterPro" id="IPR038702">
    <property type="entry name" value="Na/K_ATPase_sub_beta_sf"/>
</dbReference>
<organism evidence="8 9">
    <name type="scientific">Macrostomum lignano</name>
    <dbReference type="NCBI Taxonomy" id="282301"/>
    <lineage>
        <taxon>Eukaryota</taxon>
        <taxon>Metazoa</taxon>
        <taxon>Spiralia</taxon>
        <taxon>Lophotrochozoa</taxon>
        <taxon>Platyhelminthes</taxon>
        <taxon>Rhabditophora</taxon>
        <taxon>Macrostomorpha</taxon>
        <taxon>Macrostomida</taxon>
        <taxon>Macrostomidae</taxon>
        <taxon>Macrostomum</taxon>
    </lineage>
</organism>
<sequence>LAQSFHVKHDAIAANLLSQPPSETWPKKSNHDAAAAADAANAEASAANADLDVDIDATNEEARPCRGAAFLRFLYNRNTGQILGRTGVSWRKSAPSTFCLAGFFVGMLSVFLYGVIVEDIPYRTGENSLLQMNPGLGFRPQPSMDSTLIEFVQGEPATYAGEMANLQQMYDTYKEMELKPDNVNVRKACEPDSKPDREPFKVCKFNWTRWLQDCNPSTDFGYAVGKPCVVLKMNRVYGWLPDPLDPEVPHPMVTCFGENPADTENIGELEYFPSMETNYTGTPARMGYFSQAYFPYLKQVGYRARWWLSRFSNLRNNSLVMVRCELRNLRNSRINTVDRDGMVRFEIFKRL</sequence>
<keyword evidence="6 7" id="KW-0472">Membrane</keyword>
<protein>
    <submittedName>
        <fullName evidence="9">Sodium/potassium-transporting ATPase subunit beta</fullName>
    </submittedName>
</protein>
<accession>A0A1I8FAM1</accession>
<dbReference type="GO" id="GO:0006883">
    <property type="term" value="P:intracellular sodium ion homeostasis"/>
    <property type="evidence" value="ECO:0007669"/>
    <property type="project" value="TreeGrafter"/>
</dbReference>
<evidence type="ECO:0000256" key="6">
    <source>
        <dbReference type="ARBA" id="ARBA00023136"/>
    </source>
</evidence>
<keyword evidence="3 7" id="KW-0812">Transmembrane</keyword>
<evidence type="ECO:0000256" key="3">
    <source>
        <dbReference type="ARBA" id="ARBA00022692"/>
    </source>
</evidence>
<dbReference type="GO" id="GO:0001671">
    <property type="term" value="F:ATPase activator activity"/>
    <property type="evidence" value="ECO:0007669"/>
    <property type="project" value="TreeGrafter"/>
</dbReference>
<dbReference type="PROSITE" id="PS00390">
    <property type="entry name" value="ATPASE_NA_K_BETA_1"/>
    <property type="match status" value="1"/>
</dbReference>
<dbReference type="Gene3D" id="2.60.40.1660">
    <property type="entry name" value="Na, k-atpase alpha subunit"/>
    <property type="match status" value="1"/>
</dbReference>
<keyword evidence="8" id="KW-1185">Reference proteome</keyword>
<evidence type="ECO:0000256" key="4">
    <source>
        <dbReference type="ARBA" id="ARBA00022968"/>
    </source>
</evidence>
<evidence type="ECO:0000256" key="5">
    <source>
        <dbReference type="ARBA" id="ARBA00022989"/>
    </source>
</evidence>
<dbReference type="PANTHER" id="PTHR11523">
    <property type="entry name" value="SODIUM/POTASSIUM-DEPENDENT ATPASE BETA SUBUNIT"/>
    <property type="match status" value="1"/>
</dbReference>
<comment type="subcellular location">
    <subcellularLocation>
        <location evidence="1">Membrane</location>
        <topology evidence="1">Single-pass type II membrane protein</topology>
    </subcellularLocation>
</comment>
<dbReference type="Proteomes" id="UP000095280">
    <property type="component" value="Unplaced"/>
</dbReference>
<dbReference type="WBParaSite" id="maker-unitig_2647-snap-gene-0.3-mRNA-1">
    <property type="protein sequence ID" value="maker-unitig_2647-snap-gene-0.3-mRNA-1"/>
    <property type="gene ID" value="maker-unitig_2647-snap-gene-0.3"/>
</dbReference>
<evidence type="ECO:0000256" key="7">
    <source>
        <dbReference type="SAM" id="Phobius"/>
    </source>
</evidence>
<dbReference type="GO" id="GO:1990573">
    <property type="term" value="P:potassium ion import across plasma membrane"/>
    <property type="evidence" value="ECO:0007669"/>
    <property type="project" value="TreeGrafter"/>
</dbReference>
<evidence type="ECO:0000256" key="2">
    <source>
        <dbReference type="ARBA" id="ARBA00005876"/>
    </source>
</evidence>
<dbReference type="Pfam" id="PF00287">
    <property type="entry name" value="Na_K-ATPase"/>
    <property type="match status" value="1"/>
</dbReference>